<keyword evidence="4" id="KW-0411">Iron-sulfur</keyword>
<gene>
    <name evidence="7" type="ORF">AN619_23180</name>
</gene>
<dbReference type="GO" id="GO:0016491">
    <property type="term" value="F:oxidoreductase activity"/>
    <property type="evidence" value="ECO:0007669"/>
    <property type="project" value="InterPro"/>
</dbReference>
<organism evidence="7 8">
    <name type="scientific">Thermotalea metallivorans</name>
    <dbReference type="NCBI Taxonomy" id="520762"/>
    <lineage>
        <taxon>Bacteria</taxon>
        <taxon>Bacillati</taxon>
        <taxon>Bacillota</taxon>
        <taxon>Clostridia</taxon>
        <taxon>Peptostreptococcales</taxon>
        <taxon>Thermotaleaceae</taxon>
        <taxon>Thermotalea</taxon>
    </lineage>
</organism>
<evidence type="ECO:0000256" key="2">
    <source>
        <dbReference type="ARBA" id="ARBA00022723"/>
    </source>
</evidence>
<dbReference type="Proteomes" id="UP000070456">
    <property type="component" value="Unassembled WGS sequence"/>
</dbReference>
<evidence type="ECO:0000256" key="3">
    <source>
        <dbReference type="ARBA" id="ARBA00023004"/>
    </source>
</evidence>
<sequence length="175" mass="20007">MIGSQNSCLKKSLHTLLDKVSEQEKLIKANHNSVKLERLWEKGCIVDDNFNEEEYVVNSLSASSRSYNLTIITTYDCNMTCDYCFQSHLNKISMAAAHIDTILARIVNKIVNKKKSDVKIAFTGEEPLINFDFIRMFLEEFKNRIVSKYGITYSVVLITNGTLLNEKNNGIFKHS</sequence>
<evidence type="ECO:0000259" key="6">
    <source>
        <dbReference type="Pfam" id="PF04055"/>
    </source>
</evidence>
<comment type="caution">
    <text evidence="7">The sequence shown here is derived from an EMBL/GenBank/DDBJ whole genome shotgun (WGS) entry which is preliminary data.</text>
</comment>
<dbReference type="InterPro" id="IPR058240">
    <property type="entry name" value="rSAM_sf"/>
</dbReference>
<protein>
    <recommendedName>
        <fullName evidence="6">Radical SAM core domain-containing protein</fullName>
    </recommendedName>
</protein>
<feature type="domain" description="Radical SAM core" evidence="6">
    <location>
        <begin position="71"/>
        <end position="166"/>
    </location>
</feature>
<dbReference type="SUPFAM" id="SSF102114">
    <property type="entry name" value="Radical SAM enzymes"/>
    <property type="match status" value="1"/>
</dbReference>
<dbReference type="SFLD" id="SFLDS00029">
    <property type="entry name" value="Radical_SAM"/>
    <property type="match status" value="1"/>
</dbReference>
<keyword evidence="1" id="KW-0949">S-adenosyl-L-methionine</keyword>
<keyword evidence="3" id="KW-0408">Iron</keyword>
<dbReference type="InterPro" id="IPR013785">
    <property type="entry name" value="Aldolase_TIM"/>
</dbReference>
<dbReference type="InterPro" id="IPR007197">
    <property type="entry name" value="rSAM"/>
</dbReference>
<dbReference type="RefSeq" id="WP_083525105.1">
    <property type="nucleotide sequence ID" value="NZ_LOEE01000051.1"/>
</dbReference>
<comment type="similarity">
    <text evidence="5">Belongs to the radical SAM superfamily. Anaerobic sulfatase-maturating enzyme family.</text>
</comment>
<dbReference type="PANTHER" id="PTHR43273:SF3">
    <property type="entry name" value="ANAEROBIC SULFATASE-MATURATING ENZYME HOMOLOG ASLB-RELATED"/>
    <property type="match status" value="1"/>
</dbReference>
<dbReference type="Pfam" id="PF04055">
    <property type="entry name" value="Radical_SAM"/>
    <property type="match status" value="1"/>
</dbReference>
<evidence type="ECO:0000313" key="7">
    <source>
        <dbReference type="EMBL" id="KXG74517.1"/>
    </source>
</evidence>
<dbReference type="InterPro" id="IPR023867">
    <property type="entry name" value="Sulphatase_maturase_rSAM"/>
</dbReference>
<evidence type="ECO:0000256" key="5">
    <source>
        <dbReference type="ARBA" id="ARBA00023601"/>
    </source>
</evidence>
<dbReference type="GO" id="GO:0051536">
    <property type="term" value="F:iron-sulfur cluster binding"/>
    <property type="evidence" value="ECO:0007669"/>
    <property type="project" value="UniProtKB-KW"/>
</dbReference>
<dbReference type="Gene3D" id="3.20.20.70">
    <property type="entry name" value="Aldolase class I"/>
    <property type="match status" value="1"/>
</dbReference>
<evidence type="ECO:0000256" key="4">
    <source>
        <dbReference type="ARBA" id="ARBA00023014"/>
    </source>
</evidence>
<keyword evidence="2" id="KW-0479">Metal-binding</keyword>
<dbReference type="GO" id="GO:0046872">
    <property type="term" value="F:metal ion binding"/>
    <property type="evidence" value="ECO:0007669"/>
    <property type="project" value="UniProtKB-KW"/>
</dbReference>
<keyword evidence="8" id="KW-1185">Reference proteome</keyword>
<dbReference type="UniPathway" id="UPA00782"/>
<dbReference type="AlphaFoldDB" id="A0A140L1U2"/>
<proteinExistence type="inferred from homology"/>
<reference evidence="7 8" key="1">
    <citation type="submission" date="2015-12" db="EMBL/GenBank/DDBJ databases">
        <title>Draft genome sequence of the thermoanaerobe Thermotalea metallivorans, an isolate from the runoff channel of the Great Artesian Basin, Australia.</title>
        <authorList>
            <person name="Patel B.K."/>
        </authorList>
    </citation>
    <scope>NUCLEOTIDE SEQUENCE [LARGE SCALE GENOMIC DNA]</scope>
    <source>
        <strain evidence="7 8">B2-1</strain>
    </source>
</reference>
<name>A0A140L1U2_9FIRM</name>
<evidence type="ECO:0000313" key="8">
    <source>
        <dbReference type="Proteomes" id="UP000070456"/>
    </source>
</evidence>
<dbReference type="CDD" id="cd01335">
    <property type="entry name" value="Radical_SAM"/>
    <property type="match status" value="1"/>
</dbReference>
<accession>A0A140L1U2</accession>
<evidence type="ECO:0000256" key="1">
    <source>
        <dbReference type="ARBA" id="ARBA00022691"/>
    </source>
</evidence>
<dbReference type="PANTHER" id="PTHR43273">
    <property type="entry name" value="ANAEROBIC SULFATASE-MATURATING ENZYME HOMOLOG ASLB-RELATED"/>
    <property type="match status" value="1"/>
</dbReference>
<dbReference type="EMBL" id="LOEE01000051">
    <property type="protein sequence ID" value="KXG74517.1"/>
    <property type="molecule type" value="Genomic_DNA"/>
</dbReference>
<dbReference type="STRING" id="520762.AN619_23180"/>